<evidence type="ECO:0000259" key="11">
    <source>
        <dbReference type="PROSITE" id="PS50880"/>
    </source>
</evidence>
<dbReference type="GO" id="GO:0006281">
    <property type="term" value="P:DNA repair"/>
    <property type="evidence" value="ECO:0007669"/>
    <property type="project" value="TreeGrafter"/>
</dbReference>
<dbReference type="PROSITE" id="PS52039">
    <property type="entry name" value="TOPO_IA_2"/>
    <property type="match status" value="1"/>
</dbReference>
<dbReference type="GO" id="GO:0043597">
    <property type="term" value="C:cytoplasmic replication fork"/>
    <property type="evidence" value="ECO:0007669"/>
    <property type="project" value="TreeGrafter"/>
</dbReference>
<evidence type="ECO:0000256" key="8">
    <source>
        <dbReference type="ARBA" id="ARBA00031985"/>
    </source>
</evidence>
<keyword evidence="4" id="KW-0799">Topoisomerase</keyword>
<dbReference type="Gene3D" id="1.10.460.10">
    <property type="entry name" value="Topoisomerase I, domain 2"/>
    <property type="match status" value="1"/>
</dbReference>
<evidence type="ECO:0000256" key="6">
    <source>
        <dbReference type="ARBA" id="ARBA00023235"/>
    </source>
</evidence>
<dbReference type="InterPro" id="IPR023406">
    <property type="entry name" value="Topo_IA_AS"/>
</dbReference>
<sequence>MKKLIIAEKPSLARNIASALNIRVNKEGYMENEKYIVSWAFGHLFKLRDVDGYVGEKRKWSEVKLPFFPEEFEFELKNDLGIKKQYKILKNLINSNEVDEIVNAGDADREGQIIVDIIINAIKTDKKIKRLWLPEQTEETIRKAVNNLEDNFKYKNLHNEGLARTYMDWLLGINLTRYISLKANTFFPVGRVLIPVIKYIYDKDLAIKNFIPEKYFTIENETMCNGALLKLVCDKKYNLLELEKAKSYSNELNKYKGIVKDITEKEIIFNPPKLFSLSKLQSKLSKEKKMSFAKSLEIIQKLYEKGYITYPRTNTEYLAEEEKEKVKELINLYYGHELEFKDNKKIFDSSKIESHSAIMPTLKIPDMNSLDLEEKIIFETIRNRFISNFLKEKTIINQTEVKIVVGNEVFNLKGKSVKQEGFLKYENQKIDNKLPYFEINQKIDVDFKVVDKLTVPPKKVTEENLSNYLKNPFRKEKNQENEDDTQEYREIMKGVEIGTEATRTGIIENAKKYGYITSEKQNFSITEKGIKLIELLDLLHINLYAEKTVEFSMLQKDIYNNRKTVDDIIEKTKSELQNIINRDAEVEKLEKEMEVIGKCPKCNSNVYENSKSYYCSNYKKGCKTSLWKEASYFGQKIKISKDNAKKLLRGEQVVFKIKSKSGKEYNAHFGIEINGDYLNLQRKDFIKIEK</sequence>
<dbReference type="GO" id="GO:0006310">
    <property type="term" value="P:DNA recombination"/>
    <property type="evidence" value="ECO:0007669"/>
    <property type="project" value="TreeGrafter"/>
</dbReference>
<dbReference type="KEGG" id="lhf:JCM16775_0740"/>
<dbReference type="OrthoDB" id="9803554at2"/>
<dbReference type="InterPro" id="IPR013825">
    <property type="entry name" value="Topo_IA_cen_sub2"/>
</dbReference>
<dbReference type="GO" id="GO:0003677">
    <property type="term" value="F:DNA binding"/>
    <property type="evidence" value="ECO:0007669"/>
    <property type="project" value="UniProtKB-KW"/>
</dbReference>
<reference evidence="13 14" key="1">
    <citation type="submission" date="2019-07" db="EMBL/GenBank/DDBJ databases">
        <title>Complete Genome Sequence of Leptotrichia hofstadii Strain JCM16775.</title>
        <authorList>
            <person name="Watanabe S."/>
            <person name="Cui L."/>
        </authorList>
    </citation>
    <scope>NUCLEOTIDE SEQUENCE [LARGE SCALE GENOMIC DNA]</scope>
    <source>
        <strain evidence="13 14">JCM16775</strain>
    </source>
</reference>
<dbReference type="InterPro" id="IPR034144">
    <property type="entry name" value="TOPRIM_TopoIII"/>
</dbReference>
<comment type="similarity">
    <text evidence="2">Belongs to the type IA topoisomerase family.</text>
</comment>
<organism evidence="13 14">
    <name type="scientific">Leptotrichia hofstadii</name>
    <dbReference type="NCBI Taxonomy" id="157688"/>
    <lineage>
        <taxon>Bacteria</taxon>
        <taxon>Fusobacteriati</taxon>
        <taxon>Fusobacteriota</taxon>
        <taxon>Fusobacteriia</taxon>
        <taxon>Fusobacteriales</taxon>
        <taxon>Leptotrichiaceae</taxon>
        <taxon>Leptotrichia</taxon>
    </lineage>
</organism>
<feature type="domain" description="Toprim" evidence="11">
    <location>
        <begin position="2"/>
        <end position="137"/>
    </location>
</feature>
<dbReference type="InterPro" id="IPR006171">
    <property type="entry name" value="TOPRIM_dom"/>
</dbReference>
<evidence type="ECO:0000256" key="2">
    <source>
        <dbReference type="ARBA" id="ARBA00009446"/>
    </source>
</evidence>
<dbReference type="EMBL" id="AP019823">
    <property type="protein sequence ID" value="BBM38033.1"/>
    <property type="molecule type" value="Genomic_DNA"/>
</dbReference>
<comment type="catalytic activity">
    <reaction evidence="1">
        <text>ATP-independent breakage of single-stranded DNA, followed by passage and rejoining.</text>
        <dbReference type="EC" id="5.6.2.1"/>
    </reaction>
</comment>
<dbReference type="AlphaFoldDB" id="A0A510JJL6"/>
<dbReference type="InterPro" id="IPR003602">
    <property type="entry name" value="Topo_IA_DNA-bd_dom"/>
</dbReference>
<keyword evidence="14" id="KW-1185">Reference proteome</keyword>
<dbReference type="InterPro" id="IPR000380">
    <property type="entry name" value="Topo_IA"/>
</dbReference>
<dbReference type="GO" id="GO:0006265">
    <property type="term" value="P:DNA topological change"/>
    <property type="evidence" value="ECO:0007669"/>
    <property type="project" value="InterPro"/>
</dbReference>
<keyword evidence="6 13" id="KW-0413">Isomerase</keyword>
<feature type="domain" description="Topo IA-type catalytic" evidence="12">
    <location>
        <begin position="154"/>
        <end position="580"/>
    </location>
</feature>
<dbReference type="InterPro" id="IPR013826">
    <property type="entry name" value="Topo_IA_cen_sub3"/>
</dbReference>
<evidence type="ECO:0000256" key="3">
    <source>
        <dbReference type="ARBA" id="ARBA00012891"/>
    </source>
</evidence>
<evidence type="ECO:0000313" key="13">
    <source>
        <dbReference type="EMBL" id="BBM38033.1"/>
    </source>
</evidence>
<dbReference type="InterPro" id="IPR013497">
    <property type="entry name" value="Topo_IA_cen"/>
</dbReference>
<gene>
    <name evidence="13" type="ORF">JCM16775_0740</name>
</gene>
<dbReference type="PANTHER" id="PTHR11390:SF21">
    <property type="entry name" value="DNA TOPOISOMERASE 3-ALPHA"/>
    <property type="match status" value="1"/>
</dbReference>
<evidence type="ECO:0000256" key="1">
    <source>
        <dbReference type="ARBA" id="ARBA00000213"/>
    </source>
</evidence>
<dbReference type="InterPro" id="IPR013824">
    <property type="entry name" value="Topo_IA_cen_sub1"/>
</dbReference>
<evidence type="ECO:0000256" key="9">
    <source>
        <dbReference type="ARBA" id="ARBA00032235"/>
    </source>
</evidence>
<evidence type="ECO:0000256" key="4">
    <source>
        <dbReference type="ARBA" id="ARBA00023029"/>
    </source>
</evidence>
<evidence type="ECO:0000256" key="7">
    <source>
        <dbReference type="ARBA" id="ARBA00030003"/>
    </source>
</evidence>
<keyword evidence="5" id="KW-0238">DNA-binding</keyword>
<evidence type="ECO:0000259" key="12">
    <source>
        <dbReference type="PROSITE" id="PS52039"/>
    </source>
</evidence>
<evidence type="ECO:0000313" key="14">
    <source>
        <dbReference type="Proteomes" id="UP000321892"/>
    </source>
</evidence>
<dbReference type="SUPFAM" id="SSF56712">
    <property type="entry name" value="Prokaryotic type I DNA topoisomerase"/>
    <property type="match status" value="1"/>
</dbReference>
<evidence type="ECO:0000256" key="5">
    <source>
        <dbReference type="ARBA" id="ARBA00023125"/>
    </source>
</evidence>
<dbReference type="PRINTS" id="PR00417">
    <property type="entry name" value="PRTPISMRASEI"/>
</dbReference>
<protein>
    <recommendedName>
        <fullName evidence="3">DNA topoisomerase</fullName>
        <ecNumber evidence="3">5.6.2.1</ecNumber>
    </recommendedName>
    <alternativeName>
        <fullName evidence="10">Omega-protein</fullName>
    </alternativeName>
    <alternativeName>
        <fullName evidence="9">Relaxing enzyme</fullName>
    </alternativeName>
    <alternativeName>
        <fullName evidence="7">Swivelase</fullName>
    </alternativeName>
    <alternativeName>
        <fullName evidence="8">Untwisting enzyme</fullName>
    </alternativeName>
</protein>
<dbReference type="InterPro" id="IPR003601">
    <property type="entry name" value="Topo_IA_2"/>
</dbReference>
<dbReference type="Pfam" id="PF01131">
    <property type="entry name" value="Topoisom_bac"/>
    <property type="match status" value="1"/>
</dbReference>
<dbReference type="EC" id="5.6.2.1" evidence="3"/>
<accession>A0A510JJL6</accession>
<dbReference type="SMART" id="SM00493">
    <property type="entry name" value="TOPRIM"/>
    <property type="match status" value="1"/>
</dbReference>
<dbReference type="PROSITE" id="PS00396">
    <property type="entry name" value="TOPO_IA_1"/>
    <property type="match status" value="1"/>
</dbReference>
<dbReference type="CDD" id="cd03362">
    <property type="entry name" value="TOPRIM_TopoIA_TopoIII"/>
    <property type="match status" value="1"/>
</dbReference>
<dbReference type="InterPro" id="IPR023405">
    <property type="entry name" value="Topo_IA_core_domain"/>
</dbReference>
<dbReference type="PROSITE" id="PS50880">
    <property type="entry name" value="TOPRIM"/>
    <property type="match status" value="1"/>
</dbReference>
<evidence type="ECO:0000256" key="10">
    <source>
        <dbReference type="ARBA" id="ARBA00032877"/>
    </source>
</evidence>
<dbReference type="Pfam" id="PF01751">
    <property type="entry name" value="Toprim"/>
    <property type="match status" value="1"/>
</dbReference>
<proteinExistence type="inferred from homology"/>
<dbReference type="Proteomes" id="UP000321892">
    <property type="component" value="Chromosome"/>
</dbReference>
<dbReference type="PANTHER" id="PTHR11390">
    <property type="entry name" value="PROKARYOTIC DNA TOPOISOMERASE"/>
    <property type="match status" value="1"/>
</dbReference>
<dbReference type="GO" id="GO:0003917">
    <property type="term" value="F:DNA topoisomerase type I (single strand cut, ATP-independent) activity"/>
    <property type="evidence" value="ECO:0007669"/>
    <property type="project" value="UniProtKB-EC"/>
</dbReference>
<dbReference type="Gene3D" id="1.10.290.10">
    <property type="entry name" value="Topoisomerase I, domain 4"/>
    <property type="match status" value="1"/>
</dbReference>
<name>A0A510JJL6_9FUSO</name>
<dbReference type="Gene3D" id="3.40.50.140">
    <property type="match status" value="1"/>
</dbReference>
<dbReference type="Gene3D" id="2.70.20.10">
    <property type="entry name" value="Topoisomerase I, domain 3"/>
    <property type="match status" value="1"/>
</dbReference>
<dbReference type="RefSeq" id="WP_026745683.1">
    <property type="nucleotide sequence ID" value="NZ_AP019823.1"/>
</dbReference>
<dbReference type="SMART" id="SM00437">
    <property type="entry name" value="TOP1Ac"/>
    <property type="match status" value="1"/>
</dbReference>
<dbReference type="SMART" id="SM00436">
    <property type="entry name" value="TOP1Bc"/>
    <property type="match status" value="1"/>
</dbReference>